<protein>
    <submittedName>
        <fullName evidence="2">Uncharacterized protein</fullName>
    </submittedName>
</protein>
<dbReference type="EMBL" id="CP011340">
    <property type="protein sequence ID" value="ALC19844.1"/>
    <property type="molecule type" value="Genomic_DNA"/>
</dbReference>
<accession>A0A0M5ISS2</accession>
<name>A0A0M5ISS2_STRPR</name>
<sequence length="101" mass="10431">MRSRTTRVALTAAGLVAFSGAVATALIERSAPSSVPLSPYASQEPVDCSTAELEPVRCPAGSGHVCPDIPVRKPPPTRVPSDPEGDAHLSVCLRDAAVPED</sequence>
<reference evidence="2 3" key="1">
    <citation type="submission" date="2015-08" db="EMBL/GenBank/DDBJ databases">
        <title>Genome sequence of the pristinamycin over-producing bacterium Streptomyces pristinaespiralis HCCB10218.</title>
        <authorList>
            <person name="Tian J."/>
            <person name="Yang J."/>
            <person name="Li L."/>
            <person name="Ruan L."/>
            <person name="Wei W."/>
            <person name="Zheng G."/>
            <person name="Wei Z."/>
            <person name="Yang S."/>
            <person name="Ge M."/>
            <person name="Jiang W."/>
            <person name="Lu Y."/>
        </authorList>
    </citation>
    <scope>NUCLEOTIDE SEQUENCE [LARGE SCALE GENOMIC DNA]</scope>
    <source>
        <strain evidence="2 3">HCCB 10218</strain>
    </source>
</reference>
<organism evidence="2">
    <name type="scientific">Streptomyces pristinaespiralis</name>
    <dbReference type="NCBI Taxonomy" id="38300"/>
    <lineage>
        <taxon>Bacteria</taxon>
        <taxon>Bacillati</taxon>
        <taxon>Actinomycetota</taxon>
        <taxon>Actinomycetes</taxon>
        <taxon>Kitasatosporales</taxon>
        <taxon>Streptomycetaceae</taxon>
        <taxon>Streptomyces</taxon>
    </lineage>
</organism>
<dbReference type="KEGG" id="spri:SPRI_1538"/>
<feature type="region of interest" description="Disordered" evidence="1">
    <location>
        <begin position="61"/>
        <end position="89"/>
    </location>
</feature>
<gene>
    <name evidence="2" type="ORF">SPRI_1538</name>
</gene>
<evidence type="ECO:0000256" key="1">
    <source>
        <dbReference type="SAM" id="MobiDB-lite"/>
    </source>
</evidence>
<dbReference type="PATRIC" id="fig|38300.4.peg.1640"/>
<evidence type="ECO:0000313" key="3">
    <source>
        <dbReference type="Proteomes" id="UP000060513"/>
    </source>
</evidence>
<dbReference type="Proteomes" id="UP000060513">
    <property type="component" value="Chromosome"/>
</dbReference>
<dbReference type="AlphaFoldDB" id="A0A0M5ISS2"/>
<proteinExistence type="predicted"/>
<evidence type="ECO:0000313" key="2">
    <source>
        <dbReference type="EMBL" id="ALC19844.1"/>
    </source>
</evidence>